<reference evidence="2 3" key="1">
    <citation type="submission" date="2016-06" db="EMBL/GenBank/DDBJ databases">
        <title>Genome sequence of Oerskovia enterophila DSM 43852.</title>
        <authorList>
            <person name="Poehlein A."/>
            <person name="Jag V."/>
            <person name="Bengelsdorf F.R."/>
            <person name="Daniel R."/>
            <person name="Duerre P."/>
        </authorList>
    </citation>
    <scope>NUCLEOTIDE SEQUENCE [LARGE SCALE GENOMIC DNA]</scope>
    <source>
        <strain evidence="2 3">DSM 43852</strain>
    </source>
</reference>
<feature type="region of interest" description="Disordered" evidence="1">
    <location>
        <begin position="33"/>
        <end position="73"/>
    </location>
</feature>
<evidence type="ECO:0000313" key="2">
    <source>
        <dbReference type="EMBL" id="OCI29307.1"/>
    </source>
</evidence>
<dbReference type="RefSeq" id="WP_068627733.1">
    <property type="nucleotide sequence ID" value="NZ_MAQA01000088.1"/>
</dbReference>
<comment type="caution">
    <text evidence="2">The sequence shown here is derived from an EMBL/GenBank/DDBJ whole genome shotgun (WGS) entry which is preliminary data.</text>
</comment>
<evidence type="ECO:0000313" key="3">
    <source>
        <dbReference type="Proteomes" id="UP000093412"/>
    </source>
</evidence>
<dbReference type="InterPro" id="IPR009351">
    <property type="entry name" value="AlkZ-like"/>
</dbReference>
<dbReference type="PANTHER" id="PTHR38479">
    <property type="entry name" value="LMO0824 PROTEIN"/>
    <property type="match status" value="1"/>
</dbReference>
<name>A0ABX2XYC5_9CELL</name>
<dbReference type="Proteomes" id="UP000093412">
    <property type="component" value="Unassembled WGS sequence"/>
</dbReference>
<proteinExistence type="predicted"/>
<organism evidence="2 3">
    <name type="scientific">Oerskovia enterophila</name>
    <dbReference type="NCBI Taxonomy" id="43678"/>
    <lineage>
        <taxon>Bacteria</taxon>
        <taxon>Bacillati</taxon>
        <taxon>Actinomycetota</taxon>
        <taxon>Actinomycetes</taxon>
        <taxon>Micrococcales</taxon>
        <taxon>Cellulomonadaceae</taxon>
        <taxon>Oerskovia</taxon>
    </lineage>
</organism>
<accession>A0ABX2XYC5</accession>
<dbReference type="Pfam" id="PF06224">
    <property type="entry name" value="AlkZ-like"/>
    <property type="match status" value="1"/>
</dbReference>
<sequence length="434" mass="45775">MTAAGRHGPTLSLDDLNRALLARQHLLAPRPASYPAAAGAPARTSTTPAAPVAAVSSTPAAAGPATTPAPRSTPTLAEVDHLVGLQSQVPTTPYPGLWSRLEGFRTDHLANRFDDRSVTRIAVMRGTVHLVTADDALELPGVLRPLLESGVRVGSVHAKALVGTDLGDVAAAAQDLLAEAPLTSTDLGRLLGERWPDVHPQHLAYTARCYLPLVQVTPRGVWGASGPGTTTTWTTADAWFGRPSRSLRDPDERFEALVRLVRRYLAAFGPATVMDAQRWSGLTGLRDVVGHLRPELTTFTGPDGKELLDLPGAPRPGADAPAPLALVAEFDNLVLGHADRTRVVDDVRRKAITTVNGQVPGTVLVDGYVAATWKVRRSGSRPATSPGAVAHLDVTPLGHTFTPAQRTALEERGGELLRFVAPEATEHVVAVGAG</sequence>
<dbReference type="EMBL" id="MAQA01000088">
    <property type="protein sequence ID" value="OCI29307.1"/>
    <property type="molecule type" value="Genomic_DNA"/>
</dbReference>
<evidence type="ECO:0000256" key="1">
    <source>
        <dbReference type="SAM" id="MobiDB-lite"/>
    </source>
</evidence>
<gene>
    <name evidence="2" type="ORF">OERS_40090</name>
</gene>
<evidence type="ECO:0008006" key="4">
    <source>
        <dbReference type="Google" id="ProtNLM"/>
    </source>
</evidence>
<keyword evidence="3" id="KW-1185">Reference proteome</keyword>
<dbReference type="PANTHER" id="PTHR38479:SF2">
    <property type="entry name" value="WINGED HELIX DNA-BINDING DOMAIN-CONTAINING PROTEIN"/>
    <property type="match status" value="1"/>
</dbReference>
<protein>
    <recommendedName>
        <fullName evidence="4">Winged helix DNA-binding domain-containing protein</fullName>
    </recommendedName>
</protein>